<dbReference type="Pfam" id="PF12875">
    <property type="entry name" value="DUF3826"/>
    <property type="match status" value="1"/>
</dbReference>
<dbReference type="AlphaFoldDB" id="A0A9X1X3R9"/>
<dbReference type="InterPro" id="IPR024284">
    <property type="entry name" value="DUF3826"/>
</dbReference>
<reference evidence="3" key="1">
    <citation type="submission" date="2022-04" db="EMBL/GenBank/DDBJ databases">
        <title>Mucilaginibacter sp. RS28 isolated from freshwater.</title>
        <authorList>
            <person name="Ko S.-R."/>
        </authorList>
    </citation>
    <scope>NUCLEOTIDE SEQUENCE</scope>
    <source>
        <strain evidence="3">RS28</strain>
    </source>
</reference>
<feature type="chain" id="PRO_5040782077" evidence="2">
    <location>
        <begin position="24"/>
        <end position="226"/>
    </location>
</feature>
<keyword evidence="2" id="KW-0732">Signal</keyword>
<name>A0A9X1X3R9_9SPHI</name>
<organism evidence="3 4">
    <name type="scientific">Mucilaginibacter straminoryzae</name>
    <dbReference type="NCBI Taxonomy" id="2932774"/>
    <lineage>
        <taxon>Bacteria</taxon>
        <taxon>Pseudomonadati</taxon>
        <taxon>Bacteroidota</taxon>
        <taxon>Sphingobacteriia</taxon>
        <taxon>Sphingobacteriales</taxon>
        <taxon>Sphingobacteriaceae</taxon>
        <taxon>Mucilaginibacter</taxon>
    </lineage>
</organism>
<gene>
    <name evidence="3" type="ORF">MUY27_09895</name>
</gene>
<sequence length="226" mass="25849">MKRINLLALAMFFVSIAVTEVRAQEQSADKQLAYQKMINQRAYKITATLGIADSAKFYRVNRIIANQYTGLNDIYTQRDQQIKEVKATAADNKDAAKARLDKLTAEVQAKVDKRHALYLDSLSMLLSAEQVDKVKDGMTYNVKNVTYKAYNQMMPDLTAEQKSQILQWLIEAREHSMDAETSEKKHAWFGKYKGRINNYLSKAGIDMKKAEADWQERIKAQATPKN</sequence>
<evidence type="ECO:0000256" key="2">
    <source>
        <dbReference type="SAM" id="SignalP"/>
    </source>
</evidence>
<evidence type="ECO:0000313" key="4">
    <source>
        <dbReference type="Proteomes" id="UP001139450"/>
    </source>
</evidence>
<protein>
    <submittedName>
        <fullName evidence="3">DUF3826 domain-containing protein</fullName>
    </submittedName>
</protein>
<feature type="signal peptide" evidence="2">
    <location>
        <begin position="1"/>
        <end position="23"/>
    </location>
</feature>
<comment type="caution">
    <text evidence="3">The sequence shown here is derived from an EMBL/GenBank/DDBJ whole genome shotgun (WGS) entry which is preliminary data.</text>
</comment>
<dbReference type="EMBL" id="JALJEJ010000004">
    <property type="protein sequence ID" value="MCJ8210021.1"/>
    <property type="molecule type" value="Genomic_DNA"/>
</dbReference>
<evidence type="ECO:0000256" key="1">
    <source>
        <dbReference type="SAM" id="Coils"/>
    </source>
</evidence>
<accession>A0A9X1X3R9</accession>
<evidence type="ECO:0000313" key="3">
    <source>
        <dbReference type="EMBL" id="MCJ8210021.1"/>
    </source>
</evidence>
<keyword evidence="1" id="KW-0175">Coiled coil</keyword>
<dbReference type="Proteomes" id="UP001139450">
    <property type="component" value="Unassembled WGS sequence"/>
</dbReference>
<keyword evidence="4" id="KW-1185">Reference proteome</keyword>
<feature type="coiled-coil region" evidence="1">
    <location>
        <begin position="86"/>
        <end position="113"/>
    </location>
</feature>
<proteinExistence type="predicted"/>